<feature type="repeat" description="ANK" evidence="2">
    <location>
        <begin position="284"/>
        <end position="317"/>
    </location>
</feature>
<evidence type="ECO:0000259" key="3">
    <source>
        <dbReference type="PROSITE" id="PS50011"/>
    </source>
</evidence>
<keyword evidence="2" id="KW-0040">ANK repeat</keyword>
<dbReference type="GO" id="GO:0005524">
    <property type="term" value="F:ATP binding"/>
    <property type="evidence" value="ECO:0007669"/>
    <property type="project" value="InterPro"/>
</dbReference>
<keyword evidence="5" id="KW-1185">Reference proteome</keyword>
<gene>
    <name evidence="4" type="ORF">SDRG_15381</name>
</gene>
<dbReference type="eggNOG" id="KOG0192">
    <property type="taxonomic scope" value="Eukaryota"/>
</dbReference>
<dbReference type="Proteomes" id="UP000030762">
    <property type="component" value="Unassembled WGS sequence"/>
</dbReference>
<dbReference type="SUPFAM" id="SSF56112">
    <property type="entry name" value="Protein kinase-like (PK-like)"/>
    <property type="match status" value="1"/>
</dbReference>
<keyword evidence="4" id="KW-0418">Kinase</keyword>
<dbReference type="InterPro" id="IPR008271">
    <property type="entry name" value="Ser/Thr_kinase_AS"/>
</dbReference>
<dbReference type="OMA" id="MESACME"/>
<dbReference type="Pfam" id="PF12796">
    <property type="entry name" value="Ank_2"/>
    <property type="match status" value="1"/>
</dbReference>
<comment type="similarity">
    <text evidence="1">Belongs to the protein kinase superfamily. TKL Ser/Thr protein kinase family.</text>
</comment>
<name>T0RB61_SAPDV</name>
<dbReference type="InterPro" id="IPR002110">
    <property type="entry name" value="Ankyrin_rpt"/>
</dbReference>
<dbReference type="PROSITE" id="PS00108">
    <property type="entry name" value="PROTEIN_KINASE_ST"/>
    <property type="match status" value="1"/>
</dbReference>
<feature type="repeat" description="ANK" evidence="2">
    <location>
        <begin position="350"/>
        <end position="382"/>
    </location>
</feature>
<dbReference type="VEuPathDB" id="FungiDB:SDRG_15381"/>
<feature type="repeat" description="ANK" evidence="2">
    <location>
        <begin position="317"/>
        <end position="349"/>
    </location>
</feature>
<sequence>MSRPRRRLASVAVKKFRRADYLKSFEAEVNALLACPSPYLVRLVAIADRNSKTPALLFEYMDGGSLRTHLDQKRTNKSTAAHVTNLHVAWVVANALRDLQAKNVIHRDVKSDNVLLSSSDEIKLADLGLARPEATSMTVAPGTRLWMAPEILQADGAGYSFPADIYAFGVLLTELATCQLPYFDQDVQDPIALVRGVINGTLRPTLTTECEPWLRQLAEMCLRGDPNARPTAATIVEKLSNEMAAGSPPATNVAQTYLLAVAQDDVDTVARLLTHGVPLDWKLPGGASLLLAATAARATKTVKLLLDRGANVNDPSGGQTPLHAAVTKYTEDLVLILIDAGADVEARDQDGRTPLAFALKQQVEPCVTALLATGANVERLEEDGWELLDMAKRSERLADLVRMLQIAASREENVDKPEILCVQCGNWHAVDAVLCSCDHNASLTDRMVAVVRRLMRLHHRGYPVDWMRICISKSCHESTMTIVEMICPECGTASQKSELQMLNFRLKNALKQPMVHVVKAETEV</sequence>
<dbReference type="PROSITE" id="PS50088">
    <property type="entry name" value="ANK_REPEAT"/>
    <property type="match status" value="3"/>
</dbReference>
<proteinExistence type="inferred from homology"/>
<dbReference type="InterPro" id="IPR000719">
    <property type="entry name" value="Prot_kinase_dom"/>
</dbReference>
<dbReference type="Pfam" id="PF00069">
    <property type="entry name" value="Pkinase"/>
    <property type="match status" value="1"/>
</dbReference>
<evidence type="ECO:0000256" key="1">
    <source>
        <dbReference type="ARBA" id="ARBA00005843"/>
    </source>
</evidence>
<dbReference type="SMART" id="SM00248">
    <property type="entry name" value="ANK"/>
    <property type="match status" value="3"/>
</dbReference>
<dbReference type="AlphaFoldDB" id="T0RB61"/>
<dbReference type="PROSITE" id="PS50011">
    <property type="entry name" value="PROTEIN_KINASE_DOM"/>
    <property type="match status" value="1"/>
</dbReference>
<evidence type="ECO:0000256" key="2">
    <source>
        <dbReference type="PROSITE-ProRule" id="PRU00023"/>
    </source>
</evidence>
<dbReference type="GO" id="GO:0004674">
    <property type="term" value="F:protein serine/threonine kinase activity"/>
    <property type="evidence" value="ECO:0007669"/>
    <property type="project" value="TreeGrafter"/>
</dbReference>
<dbReference type="InterPro" id="IPR001245">
    <property type="entry name" value="Ser-Thr/Tyr_kinase_cat_dom"/>
</dbReference>
<dbReference type="RefSeq" id="XP_008619774.1">
    <property type="nucleotide sequence ID" value="XM_008621552.1"/>
</dbReference>
<protein>
    <submittedName>
        <fullName evidence="4">TKL/TKL-UNIQUE protein kinase</fullName>
    </submittedName>
</protein>
<dbReference type="OrthoDB" id="544350at2759"/>
<reference evidence="4 5" key="1">
    <citation type="submission" date="2012-04" db="EMBL/GenBank/DDBJ databases">
        <title>The Genome Sequence of Saprolegnia declina VS20.</title>
        <authorList>
            <consortium name="The Broad Institute Genome Sequencing Platform"/>
            <person name="Russ C."/>
            <person name="Nusbaum C."/>
            <person name="Tyler B."/>
            <person name="van West P."/>
            <person name="Dieguez-Uribeondo J."/>
            <person name="de Bruijn I."/>
            <person name="Tripathy S."/>
            <person name="Jiang R."/>
            <person name="Young S.K."/>
            <person name="Zeng Q."/>
            <person name="Gargeya S."/>
            <person name="Fitzgerald M."/>
            <person name="Haas B."/>
            <person name="Abouelleil A."/>
            <person name="Alvarado L."/>
            <person name="Arachchi H.M."/>
            <person name="Berlin A."/>
            <person name="Chapman S.B."/>
            <person name="Goldberg J."/>
            <person name="Griggs A."/>
            <person name="Gujja S."/>
            <person name="Hansen M."/>
            <person name="Howarth C."/>
            <person name="Imamovic A."/>
            <person name="Larimer J."/>
            <person name="McCowen C."/>
            <person name="Montmayeur A."/>
            <person name="Murphy C."/>
            <person name="Neiman D."/>
            <person name="Pearson M."/>
            <person name="Priest M."/>
            <person name="Roberts A."/>
            <person name="Saif S."/>
            <person name="Shea T."/>
            <person name="Sisk P."/>
            <person name="Sykes S."/>
            <person name="Wortman J."/>
            <person name="Nusbaum C."/>
            <person name="Birren B."/>
        </authorList>
    </citation>
    <scope>NUCLEOTIDE SEQUENCE [LARGE SCALE GENOMIC DNA]</scope>
    <source>
        <strain evidence="4 5">VS20</strain>
    </source>
</reference>
<dbReference type="InterPro" id="IPR036770">
    <property type="entry name" value="Ankyrin_rpt-contain_sf"/>
</dbReference>
<dbReference type="SMART" id="SM00220">
    <property type="entry name" value="S_TKc"/>
    <property type="match status" value="1"/>
</dbReference>
<dbReference type="Gene3D" id="1.10.510.10">
    <property type="entry name" value="Transferase(Phosphotransferase) domain 1"/>
    <property type="match status" value="1"/>
</dbReference>
<keyword evidence="4" id="KW-0808">Transferase</keyword>
<dbReference type="PROSITE" id="PS50297">
    <property type="entry name" value="ANK_REP_REGION"/>
    <property type="match status" value="2"/>
</dbReference>
<dbReference type="PRINTS" id="PR00109">
    <property type="entry name" value="TYRKINASE"/>
</dbReference>
<dbReference type="InParanoid" id="T0RB61"/>
<dbReference type="EMBL" id="JH767221">
    <property type="protein sequence ID" value="EQC26792.1"/>
    <property type="molecule type" value="Genomic_DNA"/>
</dbReference>
<dbReference type="PANTHER" id="PTHR44329:SF214">
    <property type="entry name" value="PROTEIN KINASE DOMAIN-CONTAINING PROTEIN"/>
    <property type="match status" value="1"/>
</dbReference>
<dbReference type="InterPro" id="IPR011009">
    <property type="entry name" value="Kinase-like_dom_sf"/>
</dbReference>
<dbReference type="PANTHER" id="PTHR44329">
    <property type="entry name" value="SERINE/THREONINE-PROTEIN KINASE TNNI3K-RELATED"/>
    <property type="match status" value="1"/>
</dbReference>
<dbReference type="InterPro" id="IPR051681">
    <property type="entry name" value="Ser/Thr_Kinases-Pseudokinases"/>
</dbReference>
<dbReference type="SUPFAM" id="SSF48403">
    <property type="entry name" value="Ankyrin repeat"/>
    <property type="match status" value="1"/>
</dbReference>
<organism evidence="4 5">
    <name type="scientific">Saprolegnia diclina (strain VS20)</name>
    <dbReference type="NCBI Taxonomy" id="1156394"/>
    <lineage>
        <taxon>Eukaryota</taxon>
        <taxon>Sar</taxon>
        <taxon>Stramenopiles</taxon>
        <taxon>Oomycota</taxon>
        <taxon>Saprolegniomycetes</taxon>
        <taxon>Saprolegniales</taxon>
        <taxon>Saprolegniaceae</taxon>
        <taxon>Saprolegnia</taxon>
    </lineage>
</organism>
<accession>T0RB61</accession>
<dbReference type="GeneID" id="19956108"/>
<evidence type="ECO:0000313" key="5">
    <source>
        <dbReference type="Proteomes" id="UP000030762"/>
    </source>
</evidence>
<feature type="domain" description="Protein kinase" evidence="3">
    <location>
        <begin position="1"/>
        <end position="244"/>
    </location>
</feature>
<dbReference type="STRING" id="1156394.T0RB61"/>
<dbReference type="Gene3D" id="1.25.40.20">
    <property type="entry name" value="Ankyrin repeat-containing domain"/>
    <property type="match status" value="1"/>
</dbReference>
<evidence type="ECO:0000313" key="4">
    <source>
        <dbReference type="EMBL" id="EQC26792.1"/>
    </source>
</evidence>